<organism evidence="1 2">
    <name type="scientific">Hirundo rustica rustica</name>
    <dbReference type="NCBI Taxonomy" id="333673"/>
    <lineage>
        <taxon>Eukaryota</taxon>
        <taxon>Metazoa</taxon>
        <taxon>Chordata</taxon>
        <taxon>Craniata</taxon>
        <taxon>Vertebrata</taxon>
        <taxon>Euteleostomi</taxon>
        <taxon>Archelosauria</taxon>
        <taxon>Archosauria</taxon>
        <taxon>Dinosauria</taxon>
        <taxon>Saurischia</taxon>
        <taxon>Theropoda</taxon>
        <taxon>Coelurosauria</taxon>
        <taxon>Aves</taxon>
        <taxon>Neognathae</taxon>
        <taxon>Neoaves</taxon>
        <taxon>Telluraves</taxon>
        <taxon>Australaves</taxon>
        <taxon>Passeriformes</taxon>
        <taxon>Sylvioidea</taxon>
        <taxon>Hirundinidae</taxon>
        <taxon>Hirundo</taxon>
    </lineage>
</organism>
<keyword evidence="2" id="KW-1185">Reference proteome</keyword>
<gene>
    <name evidence="1" type="ORF">DUI87_16310</name>
</gene>
<proteinExistence type="predicted"/>
<dbReference type="Proteomes" id="UP000269221">
    <property type="component" value="Unassembled WGS sequence"/>
</dbReference>
<sequence>MILLLYPHETPPGVLHCQLKSPQPKKSMDLLESREWPQRGSEGWSTSEDRLRDMCLSSMEKRRLMEGFIASFQCLKEALASTASLDSPDQSTLLGAMLLIHIHPLFLLLVTVDAVRPQLRDLAPDNSPGVILGIIKVTQKCGPDEQTVIEDRIEN</sequence>
<evidence type="ECO:0000313" key="2">
    <source>
        <dbReference type="Proteomes" id="UP000269221"/>
    </source>
</evidence>
<accession>A0A3M0K372</accession>
<dbReference type="AlphaFoldDB" id="A0A3M0K372"/>
<name>A0A3M0K372_HIRRU</name>
<reference evidence="1 2" key="1">
    <citation type="submission" date="2018-07" db="EMBL/GenBank/DDBJ databases">
        <title>A high quality draft genome assembly of the barn swallow (H. rustica rustica).</title>
        <authorList>
            <person name="Formenti G."/>
            <person name="Chiara M."/>
            <person name="Poveda L."/>
            <person name="Francoijs K.-J."/>
            <person name="Bonisoli-Alquati A."/>
            <person name="Canova L."/>
            <person name="Gianfranceschi L."/>
            <person name="Horner D.S."/>
            <person name="Saino N."/>
        </authorList>
    </citation>
    <scope>NUCLEOTIDE SEQUENCE [LARGE SCALE GENOMIC DNA]</scope>
    <source>
        <strain evidence="1">Chelidonia</strain>
        <tissue evidence="1">Blood</tissue>
    </source>
</reference>
<comment type="caution">
    <text evidence="1">The sequence shown here is derived from an EMBL/GenBank/DDBJ whole genome shotgun (WGS) entry which is preliminary data.</text>
</comment>
<evidence type="ECO:0000313" key="1">
    <source>
        <dbReference type="EMBL" id="RMC06861.1"/>
    </source>
</evidence>
<dbReference type="EMBL" id="QRBI01000120">
    <property type="protein sequence ID" value="RMC06861.1"/>
    <property type="molecule type" value="Genomic_DNA"/>
</dbReference>
<protein>
    <submittedName>
        <fullName evidence="1">Uncharacterized protein</fullName>
    </submittedName>
</protein>